<dbReference type="OrthoDB" id="961233at2"/>
<dbReference type="PATRIC" id="fig|1379870.5.peg.2382"/>
<dbReference type="Proteomes" id="UP000033054">
    <property type="component" value="Chromosome"/>
</dbReference>
<sequence>MHFFTYKTWHRLVLLGAAGLYIAASTPSVVRNAVTIREGLSLSNPFSSTKYRFGDLYGLSFLPAFRLPYHIYPTHSPIKKSGPGHDLCILGDSYTLVAQLQPESFHGIDQVRLVPLDDVLKNTETELPEPTKPSASILVIETTERLVRDRFGVTRSTNSSVTGSPRPVTTTVAQRMGHLCSVFLDNLFSGTDISFGLETLLFDYTLFRPLKEAKAAFVYACFGRISERVLPAPDGHRLYLKETVTGTTTSSFSPIDSVQLSQVVLGLNHLHQCARQRGYSDVFLSIIPNPVSVIETSRPNYNHLIEQIEHHPGLSLKVISLYDQFRTRGHVYYHPSDTHWNQNGVNAWVSAMNQSFTSSSGQDAF</sequence>
<dbReference type="RefSeq" id="WP_046573828.1">
    <property type="nucleotide sequence ID" value="NZ_CP010429.1"/>
</dbReference>
<dbReference type="STRING" id="1379870.SD10_10935"/>
<dbReference type="EMBL" id="CP010429">
    <property type="protein sequence ID" value="AKD55336.1"/>
    <property type="molecule type" value="Genomic_DNA"/>
</dbReference>
<gene>
    <name evidence="1" type="ORF">SD10_10935</name>
</gene>
<reference evidence="1 2" key="1">
    <citation type="journal article" date="2014" name="Curr. Microbiol.">
        <title>Spirosoma radiotolerans sp. nov., a gamma-radiation-resistant bacterium isolated from gamma ray-irradiated soil.</title>
        <authorList>
            <person name="Lee J.J."/>
            <person name="Srinivasan S."/>
            <person name="Lim S."/>
            <person name="Joe M."/>
            <person name="Im S."/>
            <person name="Bae S.I."/>
            <person name="Park K.R."/>
            <person name="Han J.H."/>
            <person name="Park S.H."/>
            <person name="Joo B.M."/>
            <person name="Park S.J."/>
            <person name="Kim M.K."/>
        </authorList>
    </citation>
    <scope>NUCLEOTIDE SEQUENCE [LARGE SCALE GENOMIC DNA]</scope>
    <source>
        <strain evidence="1 2">DG5A</strain>
    </source>
</reference>
<keyword evidence="2" id="KW-1185">Reference proteome</keyword>
<evidence type="ECO:0000313" key="2">
    <source>
        <dbReference type="Proteomes" id="UP000033054"/>
    </source>
</evidence>
<evidence type="ECO:0000313" key="1">
    <source>
        <dbReference type="EMBL" id="AKD55336.1"/>
    </source>
</evidence>
<organism evidence="1 2">
    <name type="scientific">Spirosoma radiotolerans</name>
    <dbReference type="NCBI Taxonomy" id="1379870"/>
    <lineage>
        <taxon>Bacteria</taxon>
        <taxon>Pseudomonadati</taxon>
        <taxon>Bacteroidota</taxon>
        <taxon>Cytophagia</taxon>
        <taxon>Cytophagales</taxon>
        <taxon>Cytophagaceae</taxon>
        <taxon>Spirosoma</taxon>
    </lineage>
</organism>
<evidence type="ECO:0008006" key="3">
    <source>
        <dbReference type="Google" id="ProtNLM"/>
    </source>
</evidence>
<protein>
    <recommendedName>
        <fullName evidence="3">AlgX/AlgJ SGNH hydrolase-like domain-containing protein</fullName>
    </recommendedName>
</protein>
<dbReference type="KEGG" id="srd:SD10_10935"/>
<accession>A0A0E3V7D5</accession>
<dbReference type="HOGENOM" id="CLU_810709_0_0_10"/>
<proteinExistence type="predicted"/>
<dbReference type="AlphaFoldDB" id="A0A0E3V7D5"/>
<name>A0A0E3V7D5_9BACT</name>